<gene>
    <name evidence="6" type="ORF">CARN1_1617</name>
</gene>
<dbReference type="SUPFAM" id="SSF46785">
    <property type="entry name" value="Winged helix' DNA-binding domain"/>
    <property type="match status" value="1"/>
</dbReference>
<keyword evidence="2" id="KW-0238">DNA-binding</keyword>
<dbReference type="GO" id="GO:0003677">
    <property type="term" value="F:DNA binding"/>
    <property type="evidence" value="ECO:0007669"/>
    <property type="project" value="UniProtKB-KW"/>
</dbReference>
<dbReference type="InterPro" id="IPR036388">
    <property type="entry name" value="WH-like_DNA-bd_sf"/>
</dbReference>
<name>E6PDI0_9ZZZZ</name>
<keyword evidence="1" id="KW-0805">Transcription regulation</keyword>
<dbReference type="PANTHER" id="PTHR38445:SF7">
    <property type="entry name" value="GNTR-FAMILY TRANSCRIPTIONAL REGULATOR"/>
    <property type="match status" value="1"/>
</dbReference>
<dbReference type="Pfam" id="PF00392">
    <property type="entry name" value="GntR"/>
    <property type="match status" value="1"/>
</dbReference>
<dbReference type="PROSITE" id="PS50949">
    <property type="entry name" value="HTH_GNTR"/>
    <property type="match status" value="1"/>
</dbReference>
<evidence type="ECO:0000256" key="2">
    <source>
        <dbReference type="ARBA" id="ARBA00023125"/>
    </source>
</evidence>
<reference evidence="6" key="1">
    <citation type="submission" date="2009-10" db="EMBL/GenBank/DDBJ databases">
        <title>Diversity of trophic interactions inside an arsenic-rich microbial ecosystem.</title>
        <authorList>
            <person name="Bertin P.N."/>
            <person name="Heinrich-Salmeron A."/>
            <person name="Pelletier E."/>
            <person name="Goulhen-Chollet F."/>
            <person name="Arsene-Ploetze F."/>
            <person name="Gallien S."/>
            <person name="Calteau A."/>
            <person name="Vallenet D."/>
            <person name="Casiot C."/>
            <person name="Chane-Woon-Ming B."/>
            <person name="Giloteaux L."/>
            <person name="Barakat M."/>
            <person name="Bonnefoy V."/>
            <person name="Bruneel O."/>
            <person name="Chandler M."/>
            <person name="Cleiss J."/>
            <person name="Duran R."/>
            <person name="Elbaz-Poulichet F."/>
            <person name="Fonknechten N."/>
            <person name="Lauga B."/>
            <person name="Mornico D."/>
            <person name="Ortet P."/>
            <person name="Schaeffer C."/>
            <person name="Siguier P."/>
            <person name="Alexander Thil Smith A."/>
            <person name="Van Dorsselaer A."/>
            <person name="Weissenbach J."/>
            <person name="Medigue C."/>
            <person name="Le Paslier D."/>
        </authorList>
    </citation>
    <scope>NUCLEOTIDE SEQUENCE</scope>
</reference>
<dbReference type="Gene3D" id="1.10.10.10">
    <property type="entry name" value="Winged helix-like DNA-binding domain superfamily/Winged helix DNA-binding domain"/>
    <property type="match status" value="1"/>
</dbReference>
<dbReference type="PANTHER" id="PTHR38445">
    <property type="entry name" value="HTH-TYPE TRANSCRIPTIONAL REPRESSOR YTRA"/>
    <property type="match status" value="1"/>
</dbReference>
<feature type="domain" description="HTH gntR-type" evidence="5">
    <location>
        <begin position="14"/>
        <end position="82"/>
    </location>
</feature>
<proteinExistence type="predicted"/>
<dbReference type="SMART" id="SM00345">
    <property type="entry name" value="HTH_GNTR"/>
    <property type="match status" value="1"/>
</dbReference>
<feature type="compositionally biased region" description="Basic and acidic residues" evidence="4">
    <location>
        <begin position="72"/>
        <end position="81"/>
    </location>
</feature>
<dbReference type="EMBL" id="CABL01000002">
    <property type="protein sequence ID" value="CBH74515.1"/>
    <property type="molecule type" value="Genomic_DNA"/>
</dbReference>
<dbReference type="InterPro" id="IPR036390">
    <property type="entry name" value="WH_DNA-bd_sf"/>
</dbReference>
<feature type="region of interest" description="Disordered" evidence="4">
    <location>
        <begin position="71"/>
        <end position="90"/>
    </location>
</feature>
<dbReference type="AlphaFoldDB" id="E6PDI0"/>
<keyword evidence="3" id="KW-0804">Transcription</keyword>
<sequence length="129" mass="14312">MSEIFLAVDPDLELPAFQQIVEQLRAFIERGELRPGDVLPTVRQLAGDLGVAPNTVARAYTELQERGWLSSDGRRGTHVARETPATNKRARATALREAIAQFLTSLTHRGYSANEIAVQIESELRTLTQ</sequence>
<dbReference type="GO" id="GO:0003700">
    <property type="term" value="F:DNA-binding transcription factor activity"/>
    <property type="evidence" value="ECO:0007669"/>
    <property type="project" value="InterPro"/>
</dbReference>
<evidence type="ECO:0000256" key="4">
    <source>
        <dbReference type="SAM" id="MobiDB-lite"/>
    </source>
</evidence>
<evidence type="ECO:0000256" key="3">
    <source>
        <dbReference type="ARBA" id="ARBA00023163"/>
    </source>
</evidence>
<evidence type="ECO:0000313" key="6">
    <source>
        <dbReference type="EMBL" id="CBH74515.1"/>
    </source>
</evidence>
<evidence type="ECO:0000256" key="1">
    <source>
        <dbReference type="ARBA" id="ARBA00023015"/>
    </source>
</evidence>
<evidence type="ECO:0000259" key="5">
    <source>
        <dbReference type="PROSITE" id="PS50949"/>
    </source>
</evidence>
<organism evidence="6">
    <name type="scientific">mine drainage metagenome</name>
    <dbReference type="NCBI Taxonomy" id="410659"/>
    <lineage>
        <taxon>unclassified sequences</taxon>
        <taxon>metagenomes</taxon>
        <taxon>ecological metagenomes</taxon>
    </lineage>
</organism>
<dbReference type="InterPro" id="IPR000524">
    <property type="entry name" value="Tscrpt_reg_HTH_GntR"/>
</dbReference>
<comment type="caution">
    <text evidence="6">The sequence shown here is derived from an EMBL/GenBank/DDBJ whole genome shotgun (WGS) entry which is preliminary data.</text>
</comment>
<accession>E6PDI0</accession>
<dbReference type="CDD" id="cd07377">
    <property type="entry name" value="WHTH_GntR"/>
    <property type="match status" value="1"/>
</dbReference>
<protein>
    <submittedName>
        <fullName evidence="6">Putative Transcription regulator GntR related protein ytrA</fullName>
    </submittedName>
</protein>